<dbReference type="EMBL" id="BAAAYK010000025">
    <property type="protein sequence ID" value="GAA3353903.1"/>
    <property type="molecule type" value="Genomic_DNA"/>
</dbReference>
<evidence type="ECO:0000313" key="2">
    <source>
        <dbReference type="EMBL" id="GAA3353903.1"/>
    </source>
</evidence>
<organism evidence="2 3">
    <name type="scientific">Saccharopolyspora gregorii</name>
    <dbReference type="NCBI Taxonomy" id="33914"/>
    <lineage>
        <taxon>Bacteria</taxon>
        <taxon>Bacillati</taxon>
        <taxon>Actinomycetota</taxon>
        <taxon>Actinomycetes</taxon>
        <taxon>Pseudonocardiales</taxon>
        <taxon>Pseudonocardiaceae</taxon>
        <taxon>Saccharopolyspora</taxon>
    </lineage>
</organism>
<proteinExistence type="predicted"/>
<protein>
    <submittedName>
        <fullName evidence="2">Uncharacterized protein</fullName>
    </submittedName>
</protein>
<name>A0ABP6RKH1_9PSEU</name>
<feature type="region of interest" description="Disordered" evidence="1">
    <location>
        <begin position="26"/>
        <end position="93"/>
    </location>
</feature>
<comment type="caution">
    <text evidence="2">The sequence shown here is derived from an EMBL/GenBank/DDBJ whole genome shotgun (WGS) entry which is preliminary data.</text>
</comment>
<keyword evidence="3" id="KW-1185">Reference proteome</keyword>
<evidence type="ECO:0000256" key="1">
    <source>
        <dbReference type="SAM" id="MobiDB-lite"/>
    </source>
</evidence>
<accession>A0ABP6RKH1</accession>
<gene>
    <name evidence="2" type="ORF">GCM10020366_08840</name>
</gene>
<sequence length="107" mass="10627">MPLSLTLVLCGVLTVLGIVLARRLPGTAEPGSSARPARSGRAGDAGGPSGASRRYDRVARPRAGHRGPRGGAAGHPVAERIRSTATGADAAPAVVARARTVSTAAAL</sequence>
<reference evidence="3" key="1">
    <citation type="journal article" date="2019" name="Int. J. Syst. Evol. Microbiol.">
        <title>The Global Catalogue of Microorganisms (GCM) 10K type strain sequencing project: providing services to taxonomists for standard genome sequencing and annotation.</title>
        <authorList>
            <consortium name="The Broad Institute Genomics Platform"/>
            <consortium name="The Broad Institute Genome Sequencing Center for Infectious Disease"/>
            <person name="Wu L."/>
            <person name="Ma J."/>
        </authorList>
    </citation>
    <scope>NUCLEOTIDE SEQUENCE [LARGE SCALE GENOMIC DNA]</scope>
    <source>
        <strain evidence="3">JCM 9687</strain>
    </source>
</reference>
<evidence type="ECO:0000313" key="3">
    <source>
        <dbReference type="Proteomes" id="UP001500483"/>
    </source>
</evidence>
<dbReference type="Proteomes" id="UP001500483">
    <property type="component" value="Unassembled WGS sequence"/>
</dbReference>
<feature type="compositionally biased region" description="Low complexity" evidence="1">
    <location>
        <begin position="83"/>
        <end position="93"/>
    </location>
</feature>